<keyword evidence="1" id="KW-0677">Repeat</keyword>
<name>A0A813YNK7_9BILA</name>
<proteinExistence type="predicted"/>
<dbReference type="EMBL" id="CAJNOH010000076">
    <property type="protein sequence ID" value="CAF0843860.1"/>
    <property type="molecule type" value="Genomic_DNA"/>
</dbReference>
<evidence type="ECO:0000313" key="13">
    <source>
        <dbReference type="Proteomes" id="UP000663889"/>
    </source>
</evidence>
<dbReference type="EMBL" id="CAJOAX010001710">
    <property type="protein sequence ID" value="CAF3739188.1"/>
    <property type="molecule type" value="Genomic_DNA"/>
</dbReference>
<dbReference type="EMBL" id="CAJNOU010000146">
    <property type="protein sequence ID" value="CAF0886901.1"/>
    <property type="molecule type" value="Genomic_DNA"/>
</dbReference>
<feature type="compositionally biased region" description="Basic and acidic residues" evidence="2">
    <location>
        <begin position="209"/>
        <end position="225"/>
    </location>
</feature>
<dbReference type="GO" id="GO:0005737">
    <property type="term" value="C:cytoplasm"/>
    <property type="evidence" value="ECO:0007669"/>
    <property type="project" value="TreeGrafter"/>
</dbReference>
<sequence>MSQEESNTFSSDFSYLFFRNGASFRINYNDNDEKSLNQSCISSLTDLCCSVIVRNESLTEQACETIPKELFNQLFRAALHYTQDDTCINILISRWPYRIFRLENFVDEKLTSLKMLLCEKTALQRTKQAIKYSVIIIPRFIDTIRQQQQQTIQKKLSNLRILDVTNFPVVELIIRYISTHCRLAEKESRRNQLIDIYNQQHHQLSPDSKTTDENRNDYTDNHSENSNDNNDDLIKSSSYPDDTIIIRFDCIIQDYRTYVELLSALRSTTPNIQLQICTIDMRCIGLALVSSFLDHVDKRFVHTLRIPYNVLTRQNLKYFLPRLPSLTQLHTLDLSCNFIDFRLNQEDLDQFCNVLSQLKYLKHLSLSGSPITNRLEFILNAIDHSLDVLNLDFCSLYENDLISLSEMSTRHQFLHLDLGTNRLNRFMRQLLIVLIKQTRLVVLDLDYNRFSSNDYLELIACCQRLTTLKSLSLRGPNSLTTQLAAATFIGEHYKCLRSWKIASPIEYSLNRFVGNDEQNYLIQTIMPYDMFINEMNKRAKCLVSISELSV</sequence>
<protein>
    <recommendedName>
        <fullName evidence="14">Leucine-rich repeat-containing protein 14</fullName>
    </recommendedName>
</protein>
<evidence type="ECO:0000313" key="7">
    <source>
        <dbReference type="EMBL" id="CAF0890359.1"/>
    </source>
</evidence>
<feature type="region of interest" description="Disordered" evidence="2">
    <location>
        <begin position="202"/>
        <end position="235"/>
    </location>
</feature>
<dbReference type="Proteomes" id="UP000663836">
    <property type="component" value="Unassembled WGS sequence"/>
</dbReference>
<dbReference type="Gene3D" id="3.80.10.10">
    <property type="entry name" value="Ribonuclease Inhibitor"/>
    <property type="match status" value="1"/>
</dbReference>
<organism evidence="5 13">
    <name type="scientific">Rotaria sordida</name>
    <dbReference type="NCBI Taxonomy" id="392033"/>
    <lineage>
        <taxon>Eukaryota</taxon>
        <taxon>Metazoa</taxon>
        <taxon>Spiralia</taxon>
        <taxon>Gnathifera</taxon>
        <taxon>Rotifera</taxon>
        <taxon>Eurotatoria</taxon>
        <taxon>Bdelloidea</taxon>
        <taxon>Philodinida</taxon>
        <taxon>Philodinidae</taxon>
        <taxon>Rotaria</taxon>
    </lineage>
</organism>
<dbReference type="Proteomes" id="UP000663823">
    <property type="component" value="Unassembled WGS sequence"/>
</dbReference>
<dbReference type="EMBL" id="CAJNOL010000152">
    <property type="protein sequence ID" value="CAF0889254.1"/>
    <property type="molecule type" value="Genomic_DNA"/>
</dbReference>
<dbReference type="AlphaFoldDB" id="A0A813YNK7"/>
<evidence type="ECO:0000313" key="3">
    <source>
        <dbReference type="EMBL" id="CAF0819722.1"/>
    </source>
</evidence>
<evidence type="ECO:0000313" key="12">
    <source>
        <dbReference type="Proteomes" id="UP000663870"/>
    </source>
</evidence>
<evidence type="ECO:0000313" key="6">
    <source>
        <dbReference type="EMBL" id="CAF0889254.1"/>
    </source>
</evidence>
<gene>
    <name evidence="10" type="ORF">FNK824_LOCUS6150</name>
    <name evidence="9" type="ORF">JBS370_LOCUS5959</name>
    <name evidence="6" type="ORF">JXQ802_LOCUS8569</name>
    <name evidence="7" type="ORF">JXQ802_LOCUS8626</name>
    <name evidence="11" type="ORF">OTI717_LOCUS14913</name>
    <name evidence="4" type="ORF">PYM288_LOCUS6706</name>
    <name evidence="8" type="ORF">RFH988_LOCUS10840</name>
    <name evidence="5" type="ORF">SEV965_LOCUS4920</name>
    <name evidence="3" type="ORF">ZHD862_LOCUS3318</name>
</gene>
<comment type="caution">
    <text evidence="5">The sequence shown here is derived from an EMBL/GenBank/DDBJ whole genome shotgun (WGS) entry which is preliminary data.</text>
</comment>
<dbReference type="PANTHER" id="PTHR14224">
    <property type="entry name" value="SIMILAR TO PREFERENTIALLY EXPRESSED ANTIGEN IN MELANOMA-LIKE 3"/>
    <property type="match status" value="1"/>
</dbReference>
<dbReference type="EMBL" id="CAJOBE010000522">
    <property type="protein sequence ID" value="CAF3653956.1"/>
    <property type="molecule type" value="Genomic_DNA"/>
</dbReference>
<dbReference type="EMBL" id="CAJOBD010000318">
    <property type="protein sequence ID" value="CAF3643790.1"/>
    <property type="molecule type" value="Genomic_DNA"/>
</dbReference>
<dbReference type="Proteomes" id="UP000663882">
    <property type="component" value="Unassembled WGS sequence"/>
</dbReference>
<evidence type="ECO:0000313" key="10">
    <source>
        <dbReference type="EMBL" id="CAF3653956.1"/>
    </source>
</evidence>
<evidence type="ECO:0000313" key="5">
    <source>
        <dbReference type="EMBL" id="CAF0886901.1"/>
    </source>
</evidence>
<dbReference type="Proteomes" id="UP000663870">
    <property type="component" value="Unassembled WGS sequence"/>
</dbReference>
<dbReference type="EMBL" id="CAJNOT010000071">
    <property type="protein sequence ID" value="CAF0819722.1"/>
    <property type="molecule type" value="Genomic_DNA"/>
</dbReference>
<dbReference type="Proteomes" id="UP000663854">
    <property type="component" value="Unassembled WGS sequence"/>
</dbReference>
<evidence type="ECO:0000313" key="9">
    <source>
        <dbReference type="EMBL" id="CAF3643790.1"/>
    </source>
</evidence>
<accession>A0A813YNK7</accession>
<evidence type="ECO:0000313" key="11">
    <source>
        <dbReference type="EMBL" id="CAF3739188.1"/>
    </source>
</evidence>
<reference evidence="5" key="1">
    <citation type="submission" date="2021-02" db="EMBL/GenBank/DDBJ databases">
        <authorList>
            <person name="Nowell W R."/>
        </authorList>
    </citation>
    <scope>NUCLEOTIDE SEQUENCE</scope>
</reference>
<dbReference type="OrthoDB" id="6479713at2759"/>
<evidence type="ECO:0000313" key="4">
    <source>
        <dbReference type="EMBL" id="CAF0843860.1"/>
    </source>
</evidence>
<dbReference type="Proteomes" id="UP000663889">
    <property type="component" value="Unassembled WGS sequence"/>
</dbReference>
<dbReference type="PANTHER" id="PTHR14224:SF37">
    <property type="entry name" value="LEUCINE-RICH REPEAT-CONTAINING PROTEIN 14"/>
    <property type="match status" value="1"/>
</dbReference>
<dbReference type="InterPro" id="IPR032675">
    <property type="entry name" value="LRR_dom_sf"/>
</dbReference>
<keyword evidence="12" id="KW-1185">Reference proteome</keyword>
<dbReference type="SUPFAM" id="SSF52047">
    <property type="entry name" value="RNI-like"/>
    <property type="match status" value="1"/>
</dbReference>
<dbReference type="Proteomes" id="UP000663874">
    <property type="component" value="Unassembled WGS sequence"/>
</dbReference>
<dbReference type="EMBL" id="CAJNOO010000414">
    <property type="protein sequence ID" value="CAF0936654.1"/>
    <property type="molecule type" value="Genomic_DNA"/>
</dbReference>
<dbReference type="EMBL" id="CAJNOL010000153">
    <property type="protein sequence ID" value="CAF0890359.1"/>
    <property type="molecule type" value="Genomic_DNA"/>
</dbReference>
<evidence type="ECO:0000313" key="8">
    <source>
        <dbReference type="EMBL" id="CAF0936654.1"/>
    </source>
</evidence>
<evidence type="ECO:0000256" key="1">
    <source>
        <dbReference type="ARBA" id="ARBA00022737"/>
    </source>
</evidence>
<dbReference type="Proteomes" id="UP000663864">
    <property type="component" value="Unassembled WGS sequence"/>
</dbReference>
<evidence type="ECO:0000256" key="2">
    <source>
        <dbReference type="SAM" id="MobiDB-lite"/>
    </source>
</evidence>
<evidence type="ECO:0008006" key="14">
    <source>
        <dbReference type="Google" id="ProtNLM"/>
    </source>
</evidence>
<dbReference type="InterPro" id="IPR050694">
    <property type="entry name" value="LRRC14/PRAME"/>
</dbReference>